<dbReference type="InterPro" id="IPR045341">
    <property type="entry name" value="DUF6532"/>
</dbReference>
<feature type="compositionally biased region" description="Polar residues" evidence="1">
    <location>
        <begin position="189"/>
        <end position="203"/>
    </location>
</feature>
<feature type="compositionally biased region" description="Acidic residues" evidence="1">
    <location>
        <begin position="224"/>
        <end position="236"/>
    </location>
</feature>
<accession>A0A9P3LHX5</accession>
<evidence type="ECO:0000256" key="1">
    <source>
        <dbReference type="SAM" id="MobiDB-lite"/>
    </source>
</evidence>
<feature type="compositionally biased region" description="Low complexity" evidence="1">
    <location>
        <begin position="101"/>
        <end position="116"/>
    </location>
</feature>
<comment type="caution">
    <text evidence="3">The sequence shown here is derived from an EMBL/GenBank/DDBJ whole genome shotgun (WGS) entry which is preliminary data.</text>
</comment>
<feature type="compositionally biased region" description="Polar residues" evidence="1">
    <location>
        <begin position="346"/>
        <end position="360"/>
    </location>
</feature>
<evidence type="ECO:0000313" key="4">
    <source>
        <dbReference type="Proteomes" id="UP000703269"/>
    </source>
</evidence>
<protein>
    <recommendedName>
        <fullName evidence="2">DUF6532 domain-containing protein</fullName>
    </recommendedName>
</protein>
<name>A0A9P3LHX5_9APHY</name>
<feature type="region of interest" description="Disordered" evidence="1">
    <location>
        <begin position="1"/>
        <end position="53"/>
    </location>
</feature>
<feature type="domain" description="DUF6532" evidence="2">
    <location>
        <begin position="520"/>
        <end position="736"/>
    </location>
</feature>
<dbReference type="EMBL" id="BPQB01000054">
    <property type="protein sequence ID" value="GJE95981.1"/>
    <property type="molecule type" value="Genomic_DNA"/>
</dbReference>
<feature type="compositionally biased region" description="Basic and acidic residues" evidence="1">
    <location>
        <begin position="408"/>
        <end position="426"/>
    </location>
</feature>
<feature type="compositionally biased region" description="Polar residues" evidence="1">
    <location>
        <begin position="170"/>
        <end position="182"/>
    </location>
</feature>
<dbReference type="Proteomes" id="UP000703269">
    <property type="component" value="Unassembled WGS sequence"/>
</dbReference>
<keyword evidence="4" id="KW-1185">Reference proteome</keyword>
<dbReference type="AlphaFoldDB" id="A0A9P3LHX5"/>
<feature type="compositionally biased region" description="Acidic residues" evidence="1">
    <location>
        <begin position="252"/>
        <end position="266"/>
    </location>
</feature>
<feature type="compositionally biased region" description="Basic residues" evidence="1">
    <location>
        <begin position="28"/>
        <end position="38"/>
    </location>
</feature>
<proteinExistence type="predicted"/>
<feature type="compositionally biased region" description="Acidic residues" evidence="1">
    <location>
        <begin position="274"/>
        <end position="293"/>
    </location>
</feature>
<gene>
    <name evidence="3" type="ORF">PsYK624_121740</name>
</gene>
<dbReference type="OrthoDB" id="3225557at2759"/>
<sequence>MPRSAGKKPLGDETTAPPPSEFLTPAQKRARTIAAKKRKEQEDAQRVSELPRLAKVNALKEAIWTQADGKPHVADSEGGEALAKQKNKSISANGGKKKKTSTASKEIVETAEAAPKGGKEKKRKQKPAAPIPPALDLDDFNDNAPTPSRPLPESNIVVPAKRAGKGQQDKPPTTLKTASENPSEGCFNPESSVMTATHSSQAEGTLKSLGDEHNDGSDTSSTSDDSDSDSDAEDSGVEQKGKRVSAKSNPQDIEEDSSGAEEDEDEPKAKVAQGEDDEEDEDEGNEDDDDDAGADFTTERPVFVDRQAVQPARNEPPTAAAVTQTHNPRMRKSSASTSGDVVIITGSLSRDGATSNTIQRSSAPSVQPSPPIIISPVAADDPTGRRELGHPASAADGGGAPKRKKHKSKEDKASKKQRRAAEAEKNAIERPLFKENMTPVDEISKIKAQHLGKRTLENLQKWEGDYPLETRVKYNGKKGLNKTKQAEHIRALMDAIEVAFQYDFTFNIAIYPPEVRDPIHQQIVVQEAKKLGLDEVAKRAELDSDYAGLFGSYADHRNGMVRSGMKGDAATLLDTFYHLTKKIGGAEEPSNIDPALQATQAKANRETAKLETMAQVNSLLQGMAYAYPADPRYPGTVDGSRPFDITLLTHVITNGYFTAGIRTKQALATGKEDAFASSIYLRPHEKEMVPSMVAFGCASIAVALGEWTSGGFVRLGYNSTVAAAEFKTVMKFLSDWKEKRPDWYHTFMHKVYLNVCGGYDTPNALQSEENYTLAMSRACPPPLAPVGDGSAAAGI</sequence>
<evidence type="ECO:0000313" key="3">
    <source>
        <dbReference type="EMBL" id="GJE95981.1"/>
    </source>
</evidence>
<feature type="compositionally biased region" description="Polar residues" evidence="1">
    <location>
        <begin position="321"/>
        <end position="339"/>
    </location>
</feature>
<evidence type="ECO:0000259" key="2">
    <source>
        <dbReference type="Pfam" id="PF20149"/>
    </source>
</evidence>
<reference evidence="3 4" key="1">
    <citation type="submission" date="2021-08" db="EMBL/GenBank/DDBJ databases">
        <title>Draft Genome Sequence of Phanerochaete sordida strain YK-624.</title>
        <authorList>
            <person name="Mori T."/>
            <person name="Dohra H."/>
            <person name="Suzuki T."/>
            <person name="Kawagishi H."/>
            <person name="Hirai H."/>
        </authorList>
    </citation>
    <scope>NUCLEOTIDE SEQUENCE [LARGE SCALE GENOMIC DNA]</scope>
    <source>
        <strain evidence="3 4">YK-624</strain>
    </source>
</reference>
<feature type="region of interest" description="Disordered" evidence="1">
    <location>
        <begin position="66"/>
        <end position="426"/>
    </location>
</feature>
<dbReference type="Pfam" id="PF20149">
    <property type="entry name" value="DUF6532"/>
    <property type="match status" value="1"/>
</dbReference>
<organism evidence="3 4">
    <name type="scientific">Phanerochaete sordida</name>
    <dbReference type="NCBI Taxonomy" id="48140"/>
    <lineage>
        <taxon>Eukaryota</taxon>
        <taxon>Fungi</taxon>
        <taxon>Dikarya</taxon>
        <taxon>Basidiomycota</taxon>
        <taxon>Agaricomycotina</taxon>
        <taxon>Agaricomycetes</taxon>
        <taxon>Polyporales</taxon>
        <taxon>Phanerochaetaceae</taxon>
        <taxon>Phanerochaete</taxon>
    </lineage>
</organism>